<feature type="compositionally biased region" description="Polar residues" evidence="2">
    <location>
        <begin position="199"/>
        <end position="244"/>
    </location>
</feature>
<protein>
    <recommendedName>
        <fullName evidence="3">CCHC-type domain-containing protein</fullName>
    </recommendedName>
</protein>
<proteinExistence type="predicted"/>
<dbReference type="PANTHER" id="PTHR31286">
    <property type="entry name" value="GLYCINE-RICH CELL WALL STRUCTURAL PROTEIN 1.8-LIKE"/>
    <property type="match status" value="1"/>
</dbReference>
<dbReference type="EMBL" id="JAZDWU010000001">
    <property type="protein sequence ID" value="KAL0012991.1"/>
    <property type="molecule type" value="Genomic_DNA"/>
</dbReference>
<evidence type="ECO:0000313" key="5">
    <source>
        <dbReference type="Proteomes" id="UP001459277"/>
    </source>
</evidence>
<dbReference type="GO" id="GO:0008270">
    <property type="term" value="F:zinc ion binding"/>
    <property type="evidence" value="ECO:0007669"/>
    <property type="project" value="UniProtKB-KW"/>
</dbReference>
<reference evidence="4 5" key="1">
    <citation type="submission" date="2024-01" db="EMBL/GenBank/DDBJ databases">
        <title>A telomere-to-telomere, gap-free genome of sweet tea (Lithocarpus litseifolius).</title>
        <authorList>
            <person name="Zhou J."/>
        </authorList>
    </citation>
    <scope>NUCLEOTIDE SEQUENCE [LARGE SCALE GENOMIC DNA]</scope>
    <source>
        <strain evidence="4">Zhou-2022a</strain>
        <tissue evidence="4">Leaf</tissue>
    </source>
</reference>
<dbReference type="InterPro" id="IPR025836">
    <property type="entry name" value="Zn_knuckle_CX2CX4HX4C"/>
</dbReference>
<keyword evidence="1" id="KW-0863">Zinc-finger</keyword>
<feature type="region of interest" description="Disordered" evidence="2">
    <location>
        <begin position="184"/>
        <end position="244"/>
    </location>
</feature>
<dbReference type="PROSITE" id="PS50158">
    <property type="entry name" value="ZF_CCHC"/>
    <property type="match status" value="1"/>
</dbReference>
<feature type="region of interest" description="Disordered" evidence="2">
    <location>
        <begin position="309"/>
        <end position="368"/>
    </location>
</feature>
<keyword evidence="1" id="KW-0862">Zinc</keyword>
<dbReference type="InterPro" id="IPR025558">
    <property type="entry name" value="DUF4283"/>
</dbReference>
<evidence type="ECO:0000313" key="4">
    <source>
        <dbReference type="EMBL" id="KAL0012991.1"/>
    </source>
</evidence>
<dbReference type="InterPro" id="IPR040256">
    <property type="entry name" value="At4g02000-like"/>
</dbReference>
<evidence type="ECO:0000259" key="3">
    <source>
        <dbReference type="PROSITE" id="PS50158"/>
    </source>
</evidence>
<dbReference type="GO" id="GO:0003676">
    <property type="term" value="F:nucleic acid binding"/>
    <property type="evidence" value="ECO:0007669"/>
    <property type="project" value="InterPro"/>
</dbReference>
<sequence length="408" mass="45235">MGSELRIIEVGNNTFQFKFKSHYQMEWVENSGPWNFDNNLLLLCRWKKGLTSENIVFTHSPFWVQLWGLPFELMSEVVGRDIGNSLGRFIEIDKRANQSEQAKFMRIKVDLPIDLPLRSGGNIVGVEGDKFWVHFKYERLPTFCFRCGKMGHDEKRCQAHTDKHISTPQYGDWLRAYGASKSVSSRPRSFSNGSHSIGDDNQSGGKGKTSGNEFQPSPASNGGETTSYGSDQNSRNPKVSSKSDQVWGVDVLGPSACLTAESRLGLDNLEAATGILNQKRDPHDGGTVPTPMEVSGTQVLASNVLPKMGQNMHVSKDPPEATSPHKPTKSTQVNEVKGEHTKSAQANEVKGEQQIAQDNMKAQVGRGRIKKLAREQGLAKVERLVREVGDHSIHCKPHPDLLVHILPN</sequence>
<dbReference type="Pfam" id="PF14111">
    <property type="entry name" value="DUF4283"/>
    <property type="match status" value="1"/>
</dbReference>
<evidence type="ECO:0000256" key="2">
    <source>
        <dbReference type="SAM" id="MobiDB-lite"/>
    </source>
</evidence>
<gene>
    <name evidence="4" type="ORF">SO802_000060</name>
</gene>
<dbReference type="PANTHER" id="PTHR31286:SF178">
    <property type="entry name" value="DUF4283 DOMAIN-CONTAINING PROTEIN"/>
    <property type="match status" value="1"/>
</dbReference>
<evidence type="ECO:0000256" key="1">
    <source>
        <dbReference type="PROSITE-ProRule" id="PRU00047"/>
    </source>
</evidence>
<dbReference type="Proteomes" id="UP001459277">
    <property type="component" value="Unassembled WGS sequence"/>
</dbReference>
<dbReference type="AlphaFoldDB" id="A0AAW2DVM5"/>
<accession>A0AAW2DVM5</accession>
<feature type="compositionally biased region" description="Low complexity" evidence="2">
    <location>
        <begin position="184"/>
        <end position="196"/>
    </location>
</feature>
<dbReference type="Pfam" id="PF14392">
    <property type="entry name" value="zf-CCHC_4"/>
    <property type="match status" value="1"/>
</dbReference>
<keyword evidence="5" id="KW-1185">Reference proteome</keyword>
<comment type="caution">
    <text evidence="4">The sequence shown here is derived from an EMBL/GenBank/DDBJ whole genome shotgun (WGS) entry which is preliminary data.</text>
</comment>
<organism evidence="4 5">
    <name type="scientific">Lithocarpus litseifolius</name>
    <dbReference type="NCBI Taxonomy" id="425828"/>
    <lineage>
        <taxon>Eukaryota</taxon>
        <taxon>Viridiplantae</taxon>
        <taxon>Streptophyta</taxon>
        <taxon>Embryophyta</taxon>
        <taxon>Tracheophyta</taxon>
        <taxon>Spermatophyta</taxon>
        <taxon>Magnoliopsida</taxon>
        <taxon>eudicotyledons</taxon>
        <taxon>Gunneridae</taxon>
        <taxon>Pentapetalae</taxon>
        <taxon>rosids</taxon>
        <taxon>fabids</taxon>
        <taxon>Fagales</taxon>
        <taxon>Fagaceae</taxon>
        <taxon>Lithocarpus</taxon>
    </lineage>
</organism>
<name>A0AAW2DVM5_9ROSI</name>
<feature type="domain" description="CCHC-type" evidence="3">
    <location>
        <begin position="144"/>
        <end position="157"/>
    </location>
</feature>
<keyword evidence="1" id="KW-0479">Metal-binding</keyword>
<dbReference type="InterPro" id="IPR001878">
    <property type="entry name" value="Znf_CCHC"/>
</dbReference>